<organism evidence="1">
    <name type="scientific">Haemophilus influenzae HK1212</name>
    <dbReference type="NCBI Taxonomy" id="456482"/>
    <lineage>
        <taxon>Bacteria</taxon>
        <taxon>Pseudomonadati</taxon>
        <taxon>Pseudomonadota</taxon>
        <taxon>Gammaproteobacteria</taxon>
        <taxon>Pasteurellales</taxon>
        <taxon>Pasteurellaceae</taxon>
        <taxon>Haemophilus</taxon>
    </lineage>
</organism>
<accession>A0A7G2JZU5</accession>
<evidence type="ECO:0000313" key="1">
    <source>
        <dbReference type="EMBL" id="EFA28279.1"/>
    </source>
</evidence>
<reference evidence="1" key="1">
    <citation type="journal article" date="2010" name="Genomics">
        <title>Tracing phylogenomic events leading to diversity of Haemophilus influenzae and the emergence of Brazilian Purpuric Fever (BPF)-associated clones.</title>
        <authorList>
            <person name="Papazisi L."/>
            <person name="Ratnayake S."/>
            <person name="Remortel B.G."/>
            <person name="Bock G.R."/>
            <person name="Liang W."/>
            <person name="Saeed A.I."/>
            <person name="Liu J."/>
            <person name="Fleischmann R.D."/>
            <person name="Kilian M."/>
            <person name="Peterson S.N."/>
        </authorList>
    </citation>
    <scope>NUCLEOTIDE SEQUENCE [LARGE SCALE GENOMIC DNA]</scope>
    <source>
        <strain evidence="1">HK1212</strain>
    </source>
</reference>
<sequence>MKSYTLKVKNRPTCDLGRFSDLF</sequence>
<feature type="non-terminal residue" evidence="1">
    <location>
        <position position="23"/>
    </location>
</feature>
<name>A0A7G2JZU5_HAEIF</name>
<dbReference type="EMBL" id="ABFC01000837">
    <property type="protein sequence ID" value="EFA28279.1"/>
    <property type="molecule type" value="Genomic_DNA"/>
</dbReference>
<dbReference type="AlphaFoldDB" id="A0A7G2JZU5"/>
<gene>
    <name evidence="1" type="ORF">HAINFHK1212_1077</name>
</gene>
<comment type="caution">
    <text evidence="1">The sequence shown here is derived from an EMBL/GenBank/DDBJ whole genome shotgun (WGS) entry which is preliminary data.</text>
</comment>
<protein>
    <submittedName>
        <fullName evidence="1">Uncharacterized protein</fullName>
    </submittedName>
</protein>
<proteinExistence type="predicted"/>